<dbReference type="NCBIfam" id="TIGR01733">
    <property type="entry name" value="AA-adenyl-dom"/>
    <property type="match status" value="2"/>
</dbReference>
<keyword evidence="6" id="KW-1185">Reference proteome</keyword>
<dbReference type="InterPro" id="IPR000873">
    <property type="entry name" value="AMP-dep_synth/lig_dom"/>
</dbReference>
<gene>
    <name evidence="5" type="ORF">PSI14_18580</name>
</gene>
<dbReference type="PROSITE" id="PS00012">
    <property type="entry name" value="PHOSPHOPANTETHEINE"/>
    <property type="match status" value="1"/>
</dbReference>
<dbReference type="InterPro" id="IPR009081">
    <property type="entry name" value="PP-bd_ACP"/>
</dbReference>
<dbReference type="RefSeq" id="WP_273577483.1">
    <property type="nucleotide sequence ID" value="NZ_JAQRFN010000041.1"/>
</dbReference>
<dbReference type="Proteomes" id="UP001220225">
    <property type="component" value="Unassembled WGS sequence"/>
</dbReference>
<dbReference type="Gene3D" id="3.30.300.30">
    <property type="match status" value="1"/>
</dbReference>
<dbReference type="Pfam" id="PF13193">
    <property type="entry name" value="AMP-binding_C"/>
    <property type="match status" value="1"/>
</dbReference>
<dbReference type="Pfam" id="PF00501">
    <property type="entry name" value="AMP-binding"/>
    <property type="match status" value="2"/>
</dbReference>
<dbReference type="Gene3D" id="2.30.38.10">
    <property type="entry name" value="Luciferase, Domain 3"/>
    <property type="match status" value="2"/>
</dbReference>
<dbReference type="SUPFAM" id="SSF52777">
    <property type="entry name" value="CoA-dependent acyltransferases"/>
    <property type="match status" value="4"/>
</dbReference>
<organism evidence="5 6">
    <name type="scientific">Xenorhabdus anantnagensis</name>
    <dbReference type="NCBI Taxonomy" id="3025875"/>
    <lineage>
        <taxon>Bacteria</taxon>
        <taxon>Pseudomonadati</taxon>
        <taxon>Pseudomonadota</taxon>
        <taxon>Gammaproteobacteria</taxon>
        <taxon>Enterobacterales</taxon>
        <taxon>Morganellaceae</taxon>
        <taxon>Xenorhabdus</taxon>
    </lineage>
</organism>
<dbReference type="PROSITE" id="PS00455">
    <property type="entry name" value="AMP_BINDING"/>
    <property type="match status" value="2"/>
</dbReference>
<dbReference type="Gene3D" id="3.30.559.10">
    <property type="entry name" value="Chloramphenicol acetyltransferase-like domain"/>
    <property type="match status" value="2"/>
</dbReference>
<dbReference type="InterPro" id="IPR010071">
    <property type="entry name" value="AA_adenyl_dom"/>
</dbReference>
<sequence>MDLLKSILDNLSSEEITRLQAASVDRPSVPVSKEVPLPTPRQVDEPLQLSFSQQRLWFLEQLSEDNTSYHIRSALRIEGALDAEALQKSLNELFARHESLRSIFPDEQGEPRLQLLPSDTGLPLQQYDLRGLPNIQQQCQDKIDDELNTSFDLSKGPLLRVTLIRLAEQEWLFLLIQHHIISDGWSMGVMTEELTDLYQSYLLGSASALPKLPLQYPDYAIWQQQELNEQAQQEHIDYWNKQLTGAPALLSLPTDHPRQAILTQHGDFFTLQMPPALQQHLKQFALQQETTVFTLLLAVWTALLSRLSGQDDLVIGIPSANRPYPELERLIGFFVNTLALRFDFSDDPDLETLLKRTRRVSLEAQQHQQLPFEKVVELINPERSTRHTPLFQVMFSWQAKNNEQQLQWPDVRLQHYPLDNAYSKFDLELQLSESETGITGGVRYSTALFERATIERYMGYFLRLLETALTAPKQPLSTCALLTAEETRQQLYDFNDTRQPYPENVCIHQLFEQQVSKTPEAIALRYHDLSLSYQELERQSNQLAHYLIRHGVKPDTPVALCADRSLMMVVAILAINKAGGAYVPFDPDYPQERLGWMLEDAAPSVVLMDRAGSEVLRSLATNGVMLVDLETPAVWQDEDDCRPQINGLTPSNLAYIIYTSGSTGKPKGVLNQHGALVNRIHWMQQALQLSSDDIVLQKTPFSFDVSVWEFFWPLLTGACLSIAEPEGHKDPDYLVAQITAQQLTTLHFVPSMLSLLLEHPQVSHCTSLKQIVCSGEALPAALLKKCQTLLPHTQIHNLYGPTEAAIDVTFWTAPPAWQESQVPIGKPIANTQIYLLDPHLQPVPLGTAGEIYIGGVGVARGYLNRAELNQQRFIPDPFSENPEARLYRTGDFGRFQSDGTLHYLGRNDNQVKLRGLRIELGEIEASLNRLPEIKEAVVIAREDIPGDIRLAAYLVTEEAEAELNIAHLREALALSLPEYMLPSAFVVLPAFPLSNNGKLERKALPVPNETAYLRAEQKPPRDGIEQELAQIWQQLLAVDEIGRHDDFFALGGHSLLMVRLRTQIQEKLGLKLALTTLLLHSTLADQAAQCLSSSINASDELALLPVSRQGKLLPSLAQQRLWFLSQTEQGNLAYNMPVVMTLTGALNSKALAASLNLLFARHESLRTYFREEEGQLLIRLLPAEQGMPLQQYDLRQEADPDALASDYLQTELSQPFSLSNGPLIRALLIRLSDERWLFALNQHHTISDGWSLDIIARELSEAYQAQIQNDVQQLPPLEIQYSDFAHWQRASLVGDKLNTQLSYWQRKLAGIPELLLLPTDRPRPKQQDFSGNVYHFALDKELSQQVMQCSKRHGVTAFTFLISAWAVLLSRLSGHGDILIGTPTAGRNQAELECIIGLFINTLVLRFDITEPLSVHELLRRNHQLLLEAQEHQELPFDKLVEVVNPERNIAYTPIFQVIFNWQQGAGQQLTLPGVNVQHYQSSSNRIKVDLELNLFEDRGQIRGSFNYATALFDPATLARWSQYYTQLLTGMVAERDAIVNRISLYTEQQAQAWRQSFKTDAIAIDPTTPSIVAQFESRAASTPDAIALHSPQGTLNYRDLNEQANQLAHHLQTLGVEANSRVAICVARGLPMVVALLAIFKAGGAYVPLDADYPVERLGYILADAAPLLLIEDRYGHQALSQAETLPEVRRLRLDADEPAWHDAARSNPVAPVGANNLAYMIYTSGSTGKPKGVRVLHRGLLNHTRWQHEAFALTADDRFLQRTSISFDASVWELWTPLTLGASLYVLPGEVQRDLSALPALLAAEQITVLQVVPSMLTNLPDLSQAGVSSLRYLFSGGEPLSGSLVNRLLPQVSEAVVNLYGPTETTIDATYHVMREAVDEGYQPIGRAIANTRLYVLDEQQQWVPEGAVGELYIAGEGVSEGYHGRAELTAE</sequence>
<dbReference type="Gene3D" id="3.30.559.30">
    <property type="entry name" value="Nonribosomal peptide synthetase, condensation domain"/>
    <property type="match status" value="2"/>
</dbReference>
<comment type="cofactor">
    <cofactor evidence="1">
        <name>pantetheine 4'-phosphate</name>
        <dbReference type="ChEBI" id="CHEBI:47942"/>
    </cofactor>
</comment>
<dbReference type="CDD" id="cd17646">
    <property type="entry name" value="A_NRPS_AB3403-like"/>
    <property type="match status" value="1"/>
</dbReference>
<dbReference type="PANTHER" id="PTHR45527">
    <property type="entry name" value="NONRIBOSOMAL PEPTIDE SYNTHETASE"/>
    <property type="match status" value="1"/>
</dbReference>
<feature type="domain" description="Carrier" evidence="4">
    <location>
        <begin position="1019"/>
        <end position="1094"/>
    </location>
</feature>
<dbReference type="InterPro" id="IPR025110">
    <property type="entry name" value="AMP-bd_C"/>
</dbReference>
<dbReference type="NCBIfam" id="NF003417">
    <property type="entry name" value="PRK04813.1"/>
    <property type="match status" value="2"/>
</dbReference>
<dbReference type="InterPro" id="IPR023213">
    <property type="entry name" value="CAT-like_dom_sf"/>
</dbReference>
<evidence type="ECO:0000256" key="3">
    <source>
        <dbReference type="ARBA" id="ARBA00022553"/>
    </source>
</evidence>
<dbReference type="InterPro" id="IPR001242">
    <property type="entry name" value="Condensation_dom"/>
</dbReference>
<accession>A0ABT5LYE7</accession>
<evidence type="ECO:0000313" key="6">
    <source>
        <dbReference type="Proteomes" id="UP001220225"/>
    </source>
</evidence>
<dbReference type="EMBL" id="JAQRFN010000041">
    <property type="protein sequence ID" value="MDC9598788.1"/>
    <property type="molecule type" value="Genomic_DNA"/>
</dbReference>
<dbReference type="Pfam" id="PF00668">
    <property type="entry name" value="Condensation"/>
    <property type="match status" value="2"/>
</dbReference>
<evidence type="ECO:0000313" key="5">
    <source>
        <dbReference type="EMBL" id="MDC9598788.1"/>
    </source>
</evidence>
<dbReference type="Pfam" id="PF00550">
    <property type="entry name" value="PP-binding"/>
    <property type="match status" value="1"/>
</dbReference>
<keyword evidence="2" id="KW-0596">Phosphopantetheine</keyword>
<keyword evidence="3" id="KW-0597">Phosphoprotein</keyword>
<dbReference type="CDD" id="cd05930">
    <property type="entry name" value="A_NRPS"/>
    <property type="match status" value="1"/>
</dbReference>
<dbReference type="PANTHER" id="PTHR45527:SF1">
    <property type="entry name" value="FATTY ACID SYNTHASE"/>
    <property type="match status" value="1"/>
</dbReference>
<protein>
    <submittedName>
        <fullName evidence="5">Amino acid adenylation domain-containing protein</fullName>
    </submittedName>
</protein>
<dbReference type="Gene3D" id="3.40.50.980">
    <property type="match status" value="4"/>
</dbReference>
<dbReference type="SUPFAM" id="SSF47336">
    <property type="entry name" value="ACP-like"/>
    <property type="match status" value="1"/>
</dbReference>
<dbReference type="CDD" id="cd19531">
    <property type="entry name" value="LCL_NRPS-like"/>
    <property type="match status" value="2"/>
</dbReference>
<evidence type="ECO:0000256" key="1">
    <source>
        <dbReference type="ARBA" id="ARBA00001957"/>
    </source>
</evidence>
<dbReference type="PROSITE" id="PS50075">
    <property type="entry name" value="CARRIER"/>
    <property type="match status" value="1"/>
</dbReference>
<feature type="non-terminal residue" evidence="5">
    <location>
        <position position="1935"/>
    </location>
</feature>
<reference evidence="5 6" key="1">
    <citation type="submission" date="2023-02" db="EMBL/GenBank/DDBJ databases">
        <title>Entomopathogenic bacteria.</title>
        <authorList>
            <person name="Machado R.A."/>
        </authorList>
    </citation>
    <scope>NUCLEOTIDE SEQUENCE [LARGE SCALE GENOMIC DNA]</scope>
    <source>
        <strain evidence="5 6">XENO-2</strain>
    </source>
</reference>
<name>A0ABT5LYE7_9GAMM</name>
<comment type="caution">
    <text evidence="5">The sequence shown here is derived from an EMBL/GenBank/DDBJ whole genome shotgun (WGS) entry which is preliminary data.</text>
</comment>
<dbReference type="InterPro" id="IPR006162">
    <property type="entry name" value="Ppantetheine_attach_site"/>
</dbReference>
<dbReference type="InterPro" id="IPR045851">
    <property type="entry name" value="AMP-bd_C_sf"/>
</dbReference>
<evidence type="ECO:0000259" key="4">
    <source>
        <dbReference type="PROSITE" id="PS50075"/>
    </source>
</evidence>
<dbReference type="InterPro" id="IPR020845">
    <property type="entry name" value="AMP-binding_CS"/>
</dbReference>
<dbReference type="InterPro" id="IPR036736">
    <property type="entry name" value="ACP-like_sf"/>
</dbReference>
<proteinExistence type="predicted"/>
<evidence type="ECO:0000256" key="2">
    <source>
        <dbReference type="ARBA" id="ARBA00022450"/>
    </source>
</evidence>
<dbReference type="Gene3D" id="1.10.1200.10">
    <property type="entry name" value="ACP-like"/>
    <property type="match status" value="1"/>
</dbReference>
<dbReference type="SUPFAM" id="SSF56801">
    <property type="entry name" value="Acetyl-CoA synthetase-like"/>
    <property type="match status" value="2"/>
</dbReference>